<dbReference type="InterPro" id="IPR013785">
    <property type="entry name" value="Aldolase_TIM"/>
</dbReference>
<dbReference type="InterPro" id="IPR002220">
    <property type="entry name" value="DapA-like"/>
</dbReference>
<dbReference type="PANTHER" id="PTHR12128:SF66">
    <property type="entry name" value="4-HYDROXY-2-OXOGLUTARATE ALDOLASE, MITOCHONDRIAL"/>
    <property type="match status" value="1"/>
</dbReference>
<dbReference type="SUPFAM" id="SSF51569">
    <property type="entry name" value="Aldolase"/>
    <property type="match status" value="1"/>
</dbReference>
<comment type="caution">
    <text evidence="3">The sequence shown here is derived from an EMBL/GenBank/DDBJ whole genome shotgun (WGS) entry which is preliminary data.</text>
</comment>
<protein>
    <submittedName>
        <fullName evidence="3">2,4-dihydroxyhept-2-ene-1,7-dioic acid aldolase</fullName>
    </submittedName>
</protein>
<sequence>MEKTLGDVCYAAVLLPFTEDLKVDESAYRKFLQNFLKNDRFRARGGLCINPEAGEIFTLTREEKRRVLEIAVEENNGAVPLIAGTWALTTAEVVETARDAKALGVDGIFVTPPGGAQDITSCWDADKYPEVWADQIKAQDRAVDLPIITHPVSGSAAPFTPGLPVEATLAICREIPNIVGWKMTYGYEGYRIIGKALRTLPRRVSVMAALASRFHEYRATDLFDGTLSGFWNYGMENMLDHLDAWDQRDLERACRIWQGGLSQLHEYVADMGRLHVRYKVATWLRGLIPNPFMRPPMPAPKKAEIETIYKLLQEAGFSVIDRKDAMRLA</sequence>
<accession>A0ABN1BVD5</accession>
<dbReference type="CDD" id="cd00408">
    <property type="entry name" value="DHDPS-like"/>
    <property type="match status" value="1"/>
</dbReference>
<evidence type="ECO:0000313" key="3">
    <source>
        <dbReference type="EMBL" id="GAA0506452.1"/>
    </source>
</evidence>
<dbReference type="RefSeq" id="WP_243724559.1">
    <property type="nucleotide sequence ID" value="NZ_BAAAEN010000008.1"/>
</dbReference>
<evidence type="ECO:0000256" key="1">
    <source>
        <dbReference type="ARBA" id="ARBA00007592"/>
    </source>
</evidence>
<dbReference type="SMART" id="SM01130">
    <property type="entry name" value="DHDPS"/>
    <property type="match status" value="1"/>
</dbReference>
<dbReference type="Gene3D" id="3.20.20.70">
    <property type="entry name" value="Aldolase class I"/>
    <property type="match status" value="1"/>
</dbReference>
<keyword evidence="4" id="KW-1185">Reference proteome</keyword>
<dbReference type="EMBL" id="BAAAEN010000008">
    <property type="protein sequence ID" value="GAA0506452.1"/>
    <property type="molecule type" value="Genomic_DNA"/>
</dbReference>
<dbReference type="PANTHER" id="PTHR12128">
    <property type="entry name" value="DIHYDRODIPICOLINATE SYNTHASE"/>
    <property type="match status" value="1"/>
</dbReference>
<dbReference type="Proteomes" id="UP001501706">
    <property type="component" value="Unassembled WGS sequence"/>
</dbReference>
<evidence type="ECO:0000256" key="2">
    <source>
        <dbReference type="ARBA" id="ARBA00023239"/>
    </source>
</evidence>
<dbReference type="Pfam" id="PF00701">
    <property type="entry name" value="DHDPS"/>
    <property type="match status" value="1"/>
</dbReference>
<organism evidence="3 4">
    <name type="scientific">Pigmentiphaga daeguensis</name>
    <dbReference type="NCBI Taxonomy" id="414049"/>
    <lineage>
        <taxon>Bacteria</taxon>
        <taxon>Pseudomonadati</taxon>
        <taxon>Pseudomonadota</taxon>
        <taxon>Betaproteobacteria</taxon>
        <taxon>Burkholderiales</taxon>
        <taxon>Alcaligenaceae</taxon>
        <taxon>Pigmentiphaga</taxon>
    </lineage>
</organism>
<comment type="similarity">
    <text evidence="1">Belongs to the DapA family.</text>
</comment>
<name>A0ABN1BVD5_9BURK</name>
<evidence type="ECO:0000313" key="4">
    <source>
        <dbReference type="Proteomes" id="UP001501706"/>
    </source>
</evidence>
<proteinExistence type="inferred from homology"/>
<keyword evidence="2" id="KW-0456">Lyase</keyword>
<reference evidence="3 4" key="1">
    <citation type="journal article" date="2019" name="Int. J. Syst. Evol. Microbiol.">
        <title>The Global Catalogue of Microorganisms (GCM) 10K type strain sequencing project: providing services to taxonomists for standard genome sequencing and annotation.</title>
        <authorList>
            <consortium name="The Broad Institute Genomics Platform"/>
            <consortium name="The Broad Institute Genome Sequencing Center for Infectious Disease"/>
            <person name="Wu L."/>
            <person name="Ma J."/>
        </authorList>
    </citation>
    <scope>NUCLEOTIDE SEQUENCE [LARGE SCALE GENOMIC DNA]</scope>
    <source>
        <strain evidence="3 4">JCM 14330</strain>
    </source>
</reference>
<gene>
    <name evidence="3" type="primary">hpaI_3</name>
    <name evidence="3" type="ORF">GCM10009097_24380</name>
</gene>